<dbReference type="Pfam" id="PF00551">
    <property type="entry name" value="Formyl_trans_N"/>
    <property type="match status" value="1"/>
</dbReference>
<evidence type="ECO:0000259" key="8">
    <source>
        <dbReference type="Pfam" id="PF02911"/>
    </source>
</evidence>
<feature type="region of interest" description="Disordered" evidence="6">
    <location>
        <begin position="289"/>
        <end position="311"/>
    </location>
</feature>
<evidence type="ECO:0000256" key="6">
    <source>
        <dbReference type="SAM" id="MobiDB-lite"/>
    </source>
</evidence>
<evidence type="ECO:0000313" key="9">
    <source>
        <dbReference type="EMBL" id="HJB40380.1"/>
    </source>
</evidence>
<sequence length="311" mass="33642">MKLIFMGTPDIAAQSLQAILQEGAHEVCAVFTREDKPVGRKQVLTAPPVKQLALEYDIPVFQPKTLKDEALQAQIAAMQADLIVVVAYGRILPPPVLNAARFGAVNLHVSLLPKYRGAAPIQWSVIHGDAQTGVSIMQLDEGLDTGDLLSVKPIEIGENETSGELFERVSTLGAQVLLETLHDIEQGRAKRTPQDHAKATLAPPLTKEMAKFDFDKDARVLHNLIRGMNPWPVAYFEYQGKKIKVKTSRIAGDESAQAACGTVLSVKPLRVACAAGALTLVEVVPEGSRPMQGSEWAAGRRLNTGDVLSET</sequence>
<evidence type="ECO:0000256" key="2">
    <source>
        <dbReference type="ARBA" id="ARBA00012261"/>
    </source>
</evidence>
<dbReference type="FunFam" id="3.40.50.12230:FF:000001">
    <property type="entry name" value="Methionyl-tRNA formyltransferase"/>
    <property type="match status" value="1"/>
</dbReference>
<keyword evidence="4 5" id="KW-0648">Protein biosynthesis</keyword>
<dbReference type="InterPro" id="IPR005793">
    <property type="entry name" value="Formyl_trans_C"/>
</dbReference>
<reference evidence="9" key="1">
    <citation type="journal article" date="2021" name="PeerJ">
        <title>Extensive microbial diversity within the chicken gut microbiome revealed by metagenomics and culture.</title>
        <authorList>
            <person name="Gilroy R."/>
            <person name="Ravi A."/>
            <person name="Getino M."/>
            <person name="Pursley I."/>
            <person name="Horton D.L."/>
            <person name="Alikhan N.F."/>
            <person name="Baker D."/>
            <person name="Gharbi K."/>
            <person name="Hall N."/>
            <person name="Watson M."/>
            <person name="Adriaenssens E.M."/>
            <person name="Foster-Nyarko E."/>
            <person name="Jarju S."/>
            <person name="Secka A."/>
            <person name="Antonio M."/>
            <person name="Oren A."/>
            <person name="Chaudhuri R.R."/>
            <person name="La Ragione R."/>
            <person name="Hildebrand F."/>
            <person name="Pallen M.J."/>
        </authorList>
    </citation>
    <scope>NUCLEOTIDE SEQUENCE</scope>
    <source>
        <strain evidence="9">ChiBcec8-14828</strain>
    </source>
</reference>
<feature type="binding site" evidence="5">
    <location>
        <begin position="110"/>
        <end position="113"/>
    </location>
    <ligand>
        <name>(6S)-5,6,7,8-tetrahydrofolate</name>
        <dbReference type="ChEBI" id="CHEBI:57453"/>
    </ligand>
</feature>
<protein>
    <recommendedName>
        <fullName evidence="2 5">Methionyl-tRNA formyltransferase</fullName>
        <ecNumber evidence="2 5">2.1.2.9</ecNumber>
    </recommendedName>
</protein>
<evidence type="ECO:0000256" key="4">
    <source>
        <dbReference type="ARBA" id="ARBA00022917"/>
    </source>
</evidence>
<dbReference type="EC" id="2.1.2.9" evidence="2 5"/>
<dbReference type="EMBL" id="DWYA01000071">
    <property type="protein sequence ID" value="HJB40380.1"/>
    <property type="molecule type" value="Genomic_DNA"/>
</dbReference>
<comment type="function">
    <text evidence="5">Attaches a formyl group to the free amino group of methionyl-tRNA(fMet). The formyl group appears to play a dual role in the initiator identity of N-formylmethionyl-tRNA by promoting its recognition by IF2 and preventing the misappropriation of this tRNA by the elongation apparatus.</text>
</comment>
<reference evidence="9" key="2">
    <citation type="submission" date="2021-04" db="EMBL/GenBank/DDBJ databases">
        <authorList>
            <person name="Gilroy R."/>
        </authorList>
    </citation>
    <scope>NUCLEOTIDE SEQUENCE</scope>
    <source>
        <strain evidence="9">ChiBcec8-14828</strain>
    </source>
</reference>
<keyword evidence="3 5" id="KW-0808">Transferase</keyword>
<dbReference type="GO" id="GO:0005829">
    <property type="term" value="C:cytosol"/>
    <property type="evidence" value="ECO:0007669"/>
    <property type="project" value="TreeGrafter"/>
</dbReference>
<dbReference type="Proteomes" id="UP000824209">
    <property type="component" value="Unassembled WGS sequence"/>
</dbReference>
<dbReference type="HAMAP" id="MF_00182">
    <property type="entry name" value="Formyl_trans"/>
    <property type="match status" value="1"/>
</dbReference>
<comment type="similarity">
    <text evidence="1 5">Belongs to the Fmt family.</text>
</comment>
<evidence type="ECO:0000256" key="5">
    <source>
        <dbReference type="HAMAP-Rule" id="MF_00182"/>
    </source>
</evidence>
<dbReference type="PANTHER" id="PTHR11138">
    <property type="entry name" value="METHIONYL-TRNA FORMYLTRANSFERASE"/>
    <property type="match status" value="1"/>
</dbReference>
<dbReference type="PANTHER" id="PTHR11138:SF5">
    <property type="entry name" value="METHIONYL-TRNA FORMYLTRANSFERASE, MITOCHONDRIAL"/>
    <property type="match status" value="1"/>
</dbReference>
<organism evidence="9 10">
    <name type="scientific">Candidatus Ruthenibacterium avium</name>
    <dbReference type="NCBI Taxonomy" id="2838751"/>
    <lineage>
        <taxon>Bacteria</taxon>
        <taxon>Bacillati</taxon>
        <taxon>Bacillota</taxon>
        <taxon>Clostridia</taxon>
        <taxon>Eubacteriales</taxon>
        <taxon>Oscillospiraceae</taxon>
        <taxon>Ruthenibacterium</taxon>
    </lineage>
</organism>
<name>A0A9D2M2P1_9FIRM</name>
<feature type="domain" description="Formyl transferase C-terminal" evidence="8">
    <location>
        <begin position="205"/>
        <end position="300"/>
    </location>
</feature>
<dbReference type="InterPro" id="IPR041711">
    <property type="entry name" value="Met-tRNA-FMT_N"/>
</dbReference>
<dbReference type="InterPro" id="IPR011034">
    <property type="entry name" value="Formyl_transferase-like_C_sf"/>
</dbReference>
<dbReference type="GO" id="GO:0004479">
    <property type="term" value="F:methionyl-tRNA formyltransferase activity"/>
    <property type="evidence" value="ECO:0007669"/>
    <property type="project" value="UniProtKB-UniRule"/>
</dbReference>
<dbReference type="InterPro" id="IPR002376">
    <property type="entry name" value="Formyl_transf_N"/>
</dbReference>
<gene>
    <name evidence="5 9" type="primary">fmt</name>
    <name evidence="9" type="ORF">H9943_08295</name>
</gene>
<dbReference type="NCBIfam" id="TIGR00460">
    <property type="entry name" value="fmt"/>
    <property type="match status" value="1"/>
</dbReference>
<dbReference type="SUPFAM" id="SSF53328">
    <property type="entry name" value="Formyltransferase"/>
    <property type="match status" value="1"/>
</dbReference>
<dbReference type="InterPro" id="IPR005794">
    <property type="entry name" value="Fmt"/>
</dbReference>
<dbReference type="Gene3D" id="3.40.50.12230">
    <property type="match status" value="1"/>
</dbReference>
<dbReference type="InterPro" id="IPR044135">
    <property type="entry name" value="Met-tRNA-FMT_C"/>
</dbReference>
<evidence type="ECO:0000313" key="10">
    <source>
        <dbReference type="Proteomes" id="UP000824209"/>
    </source>
</evidence>
<feature type="domain" description="Formyl transferase N-terminal" evidence="7">
    <location>
        <begin position="1"/>
        <end position="181"/>
    </location>
</feature>
<dbReference type="CDD" id="cd08646">
    <property type="entry name" value="FMT_core_Met-tRNA-FMT_N"/>
    <property type="match status" value="1"/>
</dbReference>
<comment type="catalytic activity">
    <reaction evidence="5">
        <text>L-methionyl-tRNA(fMet) + (6R)-10-formyltetrahydrofolate = N-formyl-L-methionyl-tRNA(fMet) + (6S)-5,6,7,8-tetrahydrofolate + H(+)</text>
        <dbReference type="Rhea" id="RHEA:24380"/>
        <dbReference type="Rhea" id="RHEA-COMP:9952"/>
        <dbReference type="Rhea" id="RHEA-COMP:9953"/>
        <dbReference type="ChEBI" id="CHEBI:15378"/>
        <dbReference type="ChEBI" id="CHEBI:57453"/>
        <dbReference type="ChEBI" id="CHEBI:78530"/>
        <dbReference type="ChEBI" id="CHEBI:78844"/>
        <dbReference type="ChEBI" id="CHEBI:195366"/>
        <dbReference type="EC" id="2.1.2.9"/>
    </reaction>
</comment>
<evidence type="ECO:0000256" key="3">
    <source>
        <dbReference type="ARBA" id="ARBA00022679"/>
    </source>
</evidence>
<evidence type="ECO:0000256" key="1">
    <source>
        <dbReference type="ARBA" id="ARBA00010699"/>
    </source>
</evidence>
<evidence type="ECO:0000259" key="7">
    <source>
        <dbReference type="Pfam" id="PF00551"/>
    </source>
</evidence>
<dbReference type="Pfam" id="PF02911">
    <property type="entry name" value="Formyl_trans_C"/>
    <property type="match status" value="1"/>
</dbReference>
<dbReference type="InterPro" id="IPR036477">
    <property type="entry name" value="Formyl_transf_N_sf"/>
</dbReference>
<comment type="caution">
    <text evidence="9">The sequence shown here is derived from an EMBL/GenBank/DDBJ whole genome shotgun (WGS) entry which is preliminary data.</text>
</comment>
<dbReference type="SUPFAM" id="SSF50486">
    <property type="entry name" value="FMT C-terminal domain-like"/>
    <property type="match status" value="1"/>
</dbReference>
<accession>A0A9D2M2P1</accession>
<dbReference type="CDD" id="cd08704">
    <property type="entry name" value="Met_tRNA_FMT_C"/>
    <property type="match status" value="1"/>
</dbReference>
<dbReference type="AlphaFoldDB" id="A0A9D2M2P1"/>
<proteinExistence type="inferred from homology"/>